<feature type="region of interest" description="Disordered" evidence="2">
    <location>
        <begin position="245"/>
        <end position="278"/>
    </location>
</feature>
<dbReference type="PANTHER" id="PTHR33689:SF1">
    <property type="entry name" value="FAS-BINDING FACTOR 1"/>
    <property type="match status" value="1"/>
</dbReference>
<dbReference type="VEuPathDB" id="VectorBase:GBRI039592"/>
<dbReference type="PANTHER" id="PTHR33689">
    <property type="entry name" value="FAS-BINDING FACTOR 1"/>
    <property type="match status" value="1"/>
</dbReference>
<dbReference type="GO" id="GO:0090162">
    <property type="term" value="P:establishment of epithelial cell polarity"/>
    <property type="evidence" value="ECO:0007669"/>
    <property type="project" value="InterPro"/>
</dbReference>
<dbReference type="InterPro" id="IPR049390">
    <property type="entry name" value="FBF1_C"/>
</dbReference>
<dbReference type="InterPro" id="IPR033561">
    <property type="entry name" value="FBF1"/>
</dbReference>
<evidence type="ECO:0000256" key="2">
    <source>
        <dbReference type="SAM" id="MobiDB-lite"/>
    </source>
</evidence>
<feature type="coiled-coil region" evidence="1">
    <location>
        <begin position="424"/>
        <end position="634"/>
    </location>
</feature>
<dbReference type="Pfam" id="PF21007">
    <property type="entry name" value="FBF1"/>
    <property type="match status" value="1"/>
</dbReference>
<feature type="compositionally biased region" description="Polar residues" evidence="2">
    <location>
        <begin position="251"/>
        <end position="260"/>
    </location>
</feature>
<keyword evidence="5" id="KW-1185">Reference proteome</keyword>
<feature type="domain" description="Fas-binding factor 1 C-terminal" evidence="3">
    <location>
        <begin position="434"/>
        <end position="884"/>
    </location>
</feature>
<dbReference type="GO" id="GO:0036064">
    <property type="term" value="C:ciliary basal body"/>
    <property type="evidence" value="ECO:0007669"/>
    <property type="project" value="TreeGrafter"/>
</dbReference>
<evidence type="ECO:0000313" key="4">
    <source>
        <dbReference type="EnsemblMetazoa" id="GBRI039592-PA"/>
    </source>
</evidence>
<name>A0A1A9X0E5_9MUSC</name>
<feature type="compositionally biased region" description="Basic residues" evidence="2">
    <location>
        <begin position="53"/>
        <end position="62"/>
    </location>
</feature>
<feature type="compositionally biased region" description="Polar residues" evidence="2">
    <location>
        <begin position="63"/>
        <end position="87"/>
    </location>
</feature>
<evidence type="ECO:0000256" key="1">
    <source>
        <dbReference type="SAM" id="Coils"/>
    </source>
</evidence>
<feature type="coiled-coil region" evidence="1">
    <location>
        <begin position="318"/>
        <end position="374"/>
    </location>
</feature>
<dbReference type="EnsemblMetazoa" id="GBRI039592-RA">
    <property type="protein sequence ID" value="GBRI039592-PA"/>
    <property type="gene ID" value="GBRI039592"/>
</dbReference>
<evidence type="ECO:0000259" key="3">
    <source>
        <dbReference type="Pfam" id="PF21007"/>
    </source>
</evidence>
<evidence type="ECO:0000313" key="5">
    <source>
        <dbReference type="Proteomes" id="UP000091820"/>
    </source>
</evidence>
<feature type="region of interest" description="Disordered" evidence="2">
    <location>
        <begin position="49"/>
        <end position="108"/>
    </location>
</feature>
<reference evidence="5" key="1">
    <citation type="submission" date="2014-03" db="EMBL/GenBank/DDBJ databases">
        <authorList>
            <person name="Aksoy S."/>
            <person name="Warren W."/>
            <person name="Wilson R.K."/>
        </authorList>
    </citation>
    <scope>NUCLEOTIDE SEQUENCE [LARGE SCALE GENOMIC DNA]</scope>
    <source>
        <strain evidence="5">IAEA</strain>
    </source>
</reference>
<dbReference type="Proteomes" id="UP000091820">
    <property type="component" value="Unassembled WGS sequence"/>
</dbReference>
<dbReference type="STRING" id="37001.A0A1A9X0E5"/>
<dbReference type="GO" id="GO:0097539">
    <property type="term" value="C:ciliary transition fiber"/>
    <property type="evidence" value="ECO:0007669"/>
    <property type="project" value="InterPro"/>
</dbReference>
<dbReference type="GO" id="GO:0060271">
    <property type="term" value="P:cilium assembly"/>
    <property type="evidence" value="ECO:0007669"/>
    <property type="project" value="InterPro"/>
</dbReference>
<feature type="coiled-coil region" evidence="1">
    <location>
        <begin position="664"/>
        <end position="727"/>
    </location>
</feature>
<sequence>MEVKNYSNDDIDNLFADAKNKKISTSFSAKSGRATDTLEDMFGIEEEESARNLKIRGSRRNNRPTTITSSKPLNTPKITKQGPSQSAVDDEEDDNLGFDPKKPKAGNRAQNLFDDLLTPLEKRSQTVVASGSVGGVLKAPTSRQSTDTVTENSSIYQNSVIRPKTLAGRRASSMSTVINPEPLVLFAKDRDSNTAISDLSTSNSRKTTANWLGLQVESQKASDKAEITIEVSKESKDFSDASLAPGALRADQNNANSENQDAGERRVQVSPVTAQATSTPVEQMAQNIILLNSMKMDAKHNINNIKYQEHHLILANQIKQQEKVLMETQRKQECLLQQQETQFQTFLQQQIQRHQQLEEVIMKQQQRLNSHLQLMMANQISIERQAIPELDAAHISSCSNQITEDEIQEVTGRNQCEKETLFNLIQVEAQNKRLELENSRLEELIVNTKNNYEKEIDVLEKSNKKQIKVLEHQLANIDQRFKQDIENVKNHYQQKLDEMKQEQQSLRKHYEEQITNLRQDHEDEVRKVHRNFNEDMEIVKDEYRRMIETIRETKLYEFATIQENGSYFECLKSASSNLKNLTGGLEELREDMRKKIDIIHLEKEKKLDLREKRVEDAEKRLAIMEKGAAEEKSRLLDMVSGMELQMARLTKETSDENWQLRQKLNSLDAEKAMLAKEKEHFRDQMTRDEQRLKDLKEQQLCEMQKYQIELQEERARLKTERVKFETDKRLQSCSDVDKDHMEVEAAMQVAHDAARKADMERERYYKMQRQLEQQKRDLVDKDHILSVREEELQQELLSYRMAERLSQESLQKSKLAEQYYHNKIQMLQQKSHEITEKEAHLSQERLLLSQDRIALHALRNKLNRQTKCSLCQISHKANDDVIETLNNNSIKENRSLIGSTTNAMSLLLGAQNDDLVEHLLDVNIAESLRKLNSTTNLGGWEALLDDDHKKLVQNQQIDKEDKRDDVK</sequence>
<proteinExistence type="predicted"/>
<organism evidence="4 5">
    <name type="scientific">Glossina brevipalpis</name>
    <dbReference type="NCBI Taxonomy" id="37001"/>
    <lineage>
        <taxon>Eukaryota</taxon>
        <taxon>Metazoa</taxon>
        <taxon>Ecdysozoa</taxon>
        <taxon>Arthropoda</taxon>
        <taxon>Hexapoda</taxon>
        <taxon>Insecta</taxon>
        <taxon>Pterygota</taxon>
        <taxon>Neoptera</taxon>
        <taxon>Endopterygota</taxon>
        <taxon>Diptera</taxon>
        <taxon>Brachycera</taxon>
        <taxon>Muscomorpha</taxon>
        <taxon>Hippoboscoidea</taxon>
        <taxon>Glossinidae</taxon>
        <taxon>Glossina</taxon>
    </lineage>
</organism>
<dbReference type="GO" id="GO:0005814">
    <property type="term" value="C:centriole"/>
    <property type="evidence" value="ECO:0007669"/>
    <property type="project" value="TreeGrafter"/>
</dbReference>
<reference evidence="4" key="2">
    <citation type="submission" date="2020-05" db="UniProtKB">
        <authorList>
            <consortium name="EnsemblMetazoa"/>
        </authorList>
    </citation>
    <scope>IDENTIFICATION</scope>
    <source>
        <strain evidence="4">IAEA</strain>
    </source>
</reference>
<keyword evidence="1" id="KW-0175">Coiled coil</keyword>
<dbReference type="AlphaFoldDB" id="A0A1A9X0E5"/>
<accession>A0A1A9X0E5</accession>
<protein>
    <recommendedName>
        <fullName evidence="3">Fas-binding factor 1 C-terminal domain-containing protein</fullName>
    </recommendedName>
</protein>